<dbReference type="Pfam" id="PF13847">
    <property type="entry name" value="Methyltransf_31"/>
    <property type="match status" value="1"/>
</dbReference>
<evidence type="ECO:0000313" key="2">
    <source>
        <dbReference type="EMBL" id="SVA62170.1"/>
    </source>
</evidence>
<dbReference type="PANTHER" id="PTHR44068">
    <property type="entry name" value="ZGC:194242"/>
    <property type="match status" value="1"/>
</dbReference>
<feature type="domain" description="Methyltransferase" evidence="1">
    <location>
        <begin position="38"/>
        <end position="145"/>
    </location>
</feature>
<organism evidence="2">
    <name type="scientific">marine metagenome</name>
    <dbReference type="NCBI Taxonomy" id="408172"/>
    <lineage>
        <taxon>unclassified sequences</taxon>
        <taxon>metagenomes</taxon>
        <taxon>ecological metagenomes</taxon>
    </lineage>
</organism>
<dbReference type="InterPro" id="IPR025714">
    <property type="entry name" value="Methyltranfer_dom"/>
</dbReference>
<gene>
    <name evidence="2" type="ORF">METZ01_LOCUS115024</name>
</gene>
<dbReference type="AlphaFoldDB" id="A0A381XC45"/>
<evidence type="ECO:0000259" key="1">
    <source>
        <dbReference type="Pfam" id="PF13847"/>
    </source>
</evidence>
<proteinExistence type="predicted"/>
<sequence>MSKSLKKQSTEAEELEKSYQLPEIVRQRQHTLNRLSVKRGEQILDVGCGVGFLSYEIALQTGDSGRVSGIDQNSEMIRHANNRCESLRNTEFSEANAEDLPFPEESFDAACCTQVLLYVNDVAQVLSGIRRVLKPAGRIIIVETDWRGVVLNSDYDSITRKIFSAWDAAVPSPNLPVRLGPLLVDNGFCNVDVEPIPILNTEYTPSQFSHGMMNWITRNALKKGVITKEQSQKWLDDLDEKGKSGNYFFCVNRFLFSAQLA</sequence>
<dbReference type="EMBL" id="UINC01014602">
    <property type="protein sequence ID" value="SVA62170.1"/>
    <property type="molecule type" value="Genomic_DNA"/>
</dbReference>
<dbReference type="CDD" id="cd02440">
    <property type="entry name" value="AdoMet_MTases"/>
    <property type="match status" value="1"/>
</dbReference>
<dbReference type="SUPFAM" id="SSF53335">
    <property type="entry name" value="S-adenosyl-L-methionine-dependent methyltransferases"/>
    <property type="match status" value="1"/>
</dbReference>
<dbReference type="InterPro" id="IPR050447">
    <property type="entry name" value="Erg6_SMT_methyltransf"/>
</dbReference>
<protein>
    <recommendedName>
        <fullName evidence="1">Methyltransferase domain-containing protein</fullName>
    </recommendedName>
</protein>
<dbReference type="Gene3D" id="3.40.50.150">
    <property type="entry name" value="Vaccinia Virus protein VP39"/>
    <property type="match status" value="1"/>
</dbReference>
<dbReference type="PANTHER" id="PTHR44068:SF11">
    <property type="entry name" value="GERANYL DIPHOSPHATE 2-C-METHYLTRANSFERASE"/>
    <property type="match status" value="1"/>
</dbReference>
<dbReference type="InterPro" id="IPR029063">
    <property type="entry name" value="SAM-dependent_MTases_sf"/>
</dbReference>
<accession>A0A381XC45</accession>
<name>A0A381XC45_9ZZZZ</name>
<reference evidence="2" key="1">
    <citation type="submission" date="2018-05" db="EMBL/GenBank/DDBJ databases">
        <authorList>
            <person name="Lanie J.A."/>
            <person name="Ng W.-L."/>
            <person name="Kazmierczak K.M."/>
            <person name="Andrzejewski T.M."/>
            <person name="Davidsen T.M."/>
            <person name="Wayne K.J."/>
            <person name="Tettelin H."/>
            <person name="Glass J.I."/>
            <person name="Rusch D."/>
            <person name="Podicherti R."/>
            <person name="Tsui H.-C.T."/>
            <person name="Winkler M.E."/>
        </authorList>
    </citation>
    <scope>NUCLEOTIDE SEQUENCE</scope>
</reference>